<proteinExistence type="predicted"/>
<feature type="chain" id="PRO_5024468228" description="Outer membrane protein beta-barrel domain-containing protein" evidence="1">
    <location>
        <begin position="20"/>
        <end position="165"/>
    </location>
</feature>
<name>A0A5M8NYW7_9BACT</name>
<reference evidence="2 3" key="1">
    <citation type="submission" date="2019-03" db="EMBL/GenBank/DDBJ databases">
        <title>Single cell metagenomics reveals metabolic interactions within the superorganism composed of flagellate Streblomastix strix and complex community of Bacteroidetes bacteria on its surface.</title>
        <authorList>
            <person name="Treitli S.C."/>
            <person name="Kolisko M."/>
            <person name="Husnik F."/>
            <person name="Keeling P."/>
            <person name="Hampl V."/>
        </authorList>
    </citation>
    <scope>NUCLEOTIDE SEQUENCE [LARGE SCALE GENOMIC DNA]</scope>
    <source>
        <strain evidence="2">St1</strain>
    </source>
</reference>
<comment type="caution">
    <text evidence="2">The sequence shown here is derived from an EMBL/GenBank/DDBJ whole genome shotgun (WGS) entry which is preliminary data.</text>
</comment>
<accession>A0A5M8NYW7</accession>
<gene>
    <name evidence="2" type="ORF">EZS26_002543</name>
</gene>
<evidence type="ECO:0000313" key="2">
    <source>
        <dbReference type="EMBL" id="KAA6301346.1"/>
    </source>
</evidence>
<evidence type="ECO:0000313" key="3">
    <source>
        <dbReference type="Proteomes" id="UP000324575"/>
    </source>
</evidence>
<protein>
    <recommendedName>
        <fullName evidence="4">Outer membrane protein beta-barrel domain-containing protein</fullName>
    </recommendedName>
</protein>
<feature type="signal peptide" evidence="1">
    <location>
        <begin position="1"/>
        <end position="19"/>
    </location>
</feature>
<evidence type="ECO:0000256" key="1">
    <source>
        <dbReference type="SAM" id="SignalP"/>
    </source>
</evidence>
<organism evidence="2 3">
    <name type="scientific">Candidatus Ordinivivax streblomastigis</name>
    <dbReference type="NCBI Taxonomy" id="2540710"/>
    <lineage>
        <taxon>Bacteria</taxon>
        <taxon>Pseudomonadati</taxon>
        <taxon>Bacteroidota</taxon>
        <taxon>Bacteroidia</taxon>
        <taxon>Bacteroidales</taxon>
        <taxon>Candidatus Ordinivivax</taxon>
    </lineage>
</organism>
<dbReference type="EMBL" id="SNRX01000021">
    <property type="protein sequence ID" value="KAA6301346.1"/>
    <property type="molecule type" value="Genomic_DNA"/>
</dbReference>
<evidence type="ECO:0008006" key="4">
    <source>
        <dbReference type="Google" id="ProtNLM"/>
    </source>
</evidence>
<keyword evidence="1" id="KW-0732">Signal</keyword>
<sequence length="165" mass="18387">MRKILFTTCLLLISLGASAQFEKNSWVINPTITGMEYSYSDANKNHLGLSAQGGAFVMDDVALLLKLGGDWTKTINTYSVGVGGRYYFSNTGVYAGSELYLTRWAYNNDKEQQGHKEEYGLTIDGGYAFFLNRTITIEPAVYYDLSFKDSNLSKFGLKLGLGVYF</sequence>
<dbReference type="AlphaFoldDB" id="A0A5M8NYW7"/>
<dbReference type="Proteomes" id="UP000324575">
    <property type="component" value="Unassembled WGS sequence"/>
</dbReference>